<evidence type="ECO:0000313" key="2">
    <source>
        <dbReference type="Proteomes" id="UP000474640"/>
    </source>
</evidence>
<accession>A0A7C8VEA3</accession>
<sequence length="207" mass="22807">MPDPTPKPTFPVEAPPADFANLPNDKRIEWLNGHGLESDPTINLGDCYRCGTKLTHIFSLVYKVLQRLIYTVKNKGSAALNKYLNAFITAFKNGVGHLSNYIYANVKALSETGKFNDATTAPTPVAIPGLPVISDDEPVTPATGKTFDTSFWGIFLGTLTILVDTWPWLNKIQTGMSTSYAQLLEVVVNTGRTFFAEYQKSQSEDQL</sequence>
<dbReference type="OrthoDB" id="5033007at2759"/>
<proteinExistence type="predicted"/>
<name>A0A7C8VEA3_ORBOL</name>
<protein>
    <submittedName>
        <fullName evidence="1">Uncharacterized protein</fullName>
    </submittedName>
</protein>
<dbReference type="AlphaFoldDB" id="A0A7C8VEA3"/>
<organism evidence="1 2">
    <name type="scientific">Orbilia oligospora</name>
    <name type="common">Nematode-trapping fungus</name>
    <name type="synonym">Arthrobotrys oligospora</name>
    <dbReference type="NCBI Taxonomy" id="2813651"/>
    <lineage>
        <taxon>Eukaryota</taxon>
        <taxon>Fungi</taxon>
        <taxon>Dikarya</taxon>
        <taxon>Ascomycota</taxon>
        <taxon>Pezizomycotina</taxon>
        <taxon>Orbiliomycetes</taxon>
        <taxon>Orbiliales</taxon>
        <taxon>Orbiliaceae</taxon>
        <taxon>Orbilia</taxon>
    </lineage>
</organism>
<dbReference type="EMBL" id="JAABOJ010000022">
    <property type="protein sequence ID" value="KAF3279098.1"/>
    <property type="molecule type" value="Genomic_DNA"/>
</dbReference>
<reference evidence="1 2" key="1">
    <citation type="submission" date="2020-01" db="EMBL/GenBank/DDBJ databases">
        <authorList>
            <person name="Palmer J.M."/>
        </authorList>
    </citation>
    <scope>NUCLEOTIDE SEQUENCE [LARGE SCALE GENOMIC DNA]</scope>
    <source>
        <strain evidence="1 2">TWF970</strain>
    </source>
</reference>
<gene>
    <name evidence="1" type="ORF">TWF970_004207</name>
</gene>
<evidence type="ECO:0000313" key="1">
    <source>
        <dbReference type="EMBL" id="KAF3279098.1"/>
    </source>
</evidence>
<comment type="caution">
    <text evidence="1">The sequence shown here is derived from an EMBL/GenBank/DDBJ whole genome shotgun (WGS) entry which is preliminary data.</text>
</comment>
<dbReference type="Proteomes" id="UP000474640">
    <property type="component" value="Unassembled WGS sequence"/>
</dbReference>